<evidence type="ECO:0000313" key="3">
    <source>
        <dbReference type="EMBL" id="MBB6476328.1"/>
    </source>
</evidence>
<accession>A0A7X0M8Y0</accession>
<dbReference type="Proteomes" id="UP000555564">
    <property type="component" value="Unassembled WGS sequence"/>
</dbReference>
<feature type="region of interest" description="Disordered" evidence="1">
    <location>
        <begin position="63"/>
        <end position="165"/>
    </location>
</feature>
<keyword evidence="4" id="KW-1185">Reference proteome</keyword>
<keyword evidence="2" id="KW-0812">Transmembrane</keyword>
<reference evidence="3 4" key="1">
    <citation type="submission" date="2020-08" db="EMBL/GenBank/DDBJ databases">
        <title>Sequencing the genomes of 1000 actinobacteria strains.</title>
        <authorList>
            <person name="Klenk H.-P."/>
        </authorList>
    </citation>
    <scope>NUCLEOTIDE SEQUENCE [LARGE SCALE GENOMIC DNA]</scope>
    <source>
        <strain evidence="3 4">DSM 44936</strain>
    </source>
</reference>
<keyword evidence="2" id="KW-0472">Membrane</keyword>
<feature type="transmembrane region" description="Helical" evidence="2">
    <location>
        <begin position="30"/>
        <end position="59"/>
    </location>
</feature>
<feature type="compositionally biased region" description="Basic and acidic residues" evidence="1">
    <location>
        <begin position="63"/>
        <end position="72"/>
    </location>
</feature>
<feature type="compositionally biased region" description="Low complexity" evidence="1">
    <location>
        <begin position="73"/>
        <end position="165"/>
    </location>
</feature>
<evidence type="ECO:0000313" key="4">
    <source>
        <dbReference type="Proteomes" id="UP000555564"/>
    </source>
</evidence>
<dbReference type="RefSeq" id="WP_184986294.1">
    <property type="nucleotide sequence ID" value="NZ_BAAALO010000026.1"/>
</dbReference>
<evidence type="ECO:0000256" key="1">
    <source>
        <dbReference type="SAM" id="MobiDB-lite"/>
    </source>
</evidence>
<comment type="caution">
    <text evidence="3">The sequence shown here is derived from an EMBL/GenBank/DDBJ whole genome shotgun (WGS) entry which is preliminary data.</text>
</comment>
<name>A0A7X0M8Y0_9ACTN</name>
<dbReference type="AlphaFoldDB" id="A0A7X0M8Y0"/>
<gene>
    <name evidence="3" type="ORF">BJ992_005759</name>
</gene>
<proteinExistence type="predicted"/>
<keyword evidence="2" id="KW-1133">Transmembrane helix</keyword>
<sequence length="165" mass="16993">MRRMTEGTMQETARAVETARTFLPPPERMLYYGALGALAVFGLVEWPVAAAIGAGTMLAQRARREGMERREQGMGTAERAAKSPARAATSRPARATTSRSTGTTGTTRARSAGTTRSTGTTRARSTGTTRARSTGTRAGAGASRTAANKTSGATGTTGTSGMTGT</sequence>
<organism evidence="3 4">
    <name type="scientific">Sphaerisporangium rubeum</name>
    <dbReference type="NCBI Taxonomy" id="321317"/>
    <lineage>
        <taxon>Bacteria</taxon>
        <taxon>Bacillati</taxon>
        <taxon>Actinomycetota</taxon>
        <taxon>Actinomycetes</taxon>
        <taxon>Streptosporangiales</taxon>
        <taxon>Streptosporangiaceae</taxon>
        <taxon>Sphaerisporangium</taxon>
    </lineage>
</organism>
<dbReference type="EMBL" id="JACHIU010000001">
    <property type="protein sequence ID" value="MBB6476328.1"/>
    <property type="molecule type" value="Genomic_DNA"/>
</dbReference>
<evidence type="ECO:0000256" key="2">
    <source>
        <dbReference type="SAM" id="Phobius"/>
    </source>
</evidence>
<protein>
    <submittedName>
        <fullName evidence="3">Uncharacterized protein</fullName>
    </submittedName>
</protein>